<evidence type="ECO:0000256" key="1">
    <source>
        <dbReference type="SAM" id="Coils"/>
    </source>
</evidence>
<keyword evidence="1" id="KW-0175">Coiled coil</keyword>
<feature type="region of interest" description="Disordered" evidence="2">
    <location>
        <begin position="1"/>
        <end position="25"/>
    </location>
</feature>
<reference evidence="3 4" key="1">
    <citation type="journal article" date="2016" name="Mol. Biol. Evol.">
        <title>Comparative Genomics of Early-Diverging Mushroom-Forming Fungi Provides Insights into the Origins of Lignocellulose Decay Capabilities.</title>
        <authorList>
            <person name="Nagy L.G."/>
            <person name="Riley R."/>
            <person name="Tritt A."/>
            <person name="Adam C."/>
            <person name="Daum C."/>
            <person name="Floudas D."/>
            <person name="Sun H."/>
            <person name="Yadav J.S."/>
            <person name="Pangilinan J."/>
            <person name="Larsson K.H."/>
            <person name="Matsuura K."/>
            <person name="Barry K."/>
            <person name="Labutti K."/>
            <person name="Kuo R."/>
            <person name="Ohm R.A."/>
            <person name="Bhattacharya S.S."/>
            <person name="Shirouzu T."/>
            <person name="Yoshinaga Y."/>
            <person name="Martin F.M."/>
            <person name="Grigoriev I.V."/>
            <person name="Hibbett D.S."/>
        </authorList>
    </citation>
    <scope>NUCLEOTIDE SEQUENCE [LARGE SCALE GENOMIC DNA]</scope>
    <source>
        <strain evidence="3 4">HHB14362 ss-1</strain>
    </source>
</reference>
<feature type="region of interest" description="Disordered" evidence="2">
    <location>
        <begin position="447"/>
        <end position="466"/>
    </location>
</feature>
<protein>
    <submittedName>
        <fullName evidence="3">Uncharacterized protein</fullName>
    </submittedName>
</protein>
<keyword evidence="4" id="KW-1185">Reference proteome</keyword>
<feature type="region of interest" description="Disordered" evidence="2">
    <location>
        <begin position="315"/>
        <end position="354"/>
    </location>
</feature>
<accession>A0A165QE39</accession>
<sequence length="507" mass="56792">MDDLPWPELGNISRGATRGNQGQKGVLSLPDDDGRCLLQLRVQPGVLEVRLTRQASDWYRLLDNEVSAALKLTKTYWRKARRRQDYDQRADQDHMELHEWLQQLKDKVMSHIEMLMQKGDIPGPPYIMPDNMELTFLRKFVERQTAGIPHNPRLREAGGVCTPTPLPTALSSQDLASESPEPSGDAGSSTAKWDALSQGARPETGGSEQNALSHGFGTASDPSARLAMLSALSTSTNPNFSSRLQKIDTAWQLLQEARINLQRLKQETQNAYTQYSTCLRREETLQKDVNSLVDHYASLVSQLLRQYPVQVNPTSMLPSDVSPQQNSASLNGQVSPSHYQPEAGPSQPRAQDERRLNNQRMTMPAWNEGMIDPHLAAAAASHARVASGHVDHPIDWTQMESMRVDHYQSSEARLMDHSLSRSVSSPQMSSTERIMNGRKHIRTWDQAQIQETPHDNEDGSSVPPRKRMHQMETLPLANNINPSMHDMSMPAQIGTSSTSHFTDQPHV</sequence>
<feature type="coiled-coil region" evidence="1">
    <location>
        <begin position="247"/>
        <end position="274"/>
    </location>
</feature>
<dbReference type="EMBL" id="KV425597">
    <property type="protein sequence ID" value="KZT22303.1"/>
    <property type="molecule type" value="Genomic_DNA"/>
</dbReference>
<proteinExistence type="predicted"/>
<feature type="region of interest" description="Disordered" evidence="2">
    <location>
        <begin position="147"/>
        <end position="219"/>
    </location>
</feature>
<dbReference type="STRING" id="1314782.A0A165QE39"/>
<evidence type="ECO:0000313" key="4">
    <source>
        <dbReference type="Proteomes" id="UP000076761"/>
    </source>
</evidence>
<gene>
    <name evidence="3" type="ORF">NEOLEDRAFT_1244017</name>
</gene>
<dbReference type="OrthoDB" id="3241493at2759"/>
<feature type="compositionally biased region" description="Polar residues" evidence="2">
    <location>
        <begin position="315"/>
        <end position="338"/>
    </location>
</feature>
<feature type="compositionally biased region" description="Polar residues" evidence="2">
    <location>
        <begin position="493"/>
        <end position="507"/>
    </location>
</feature>
<dbReference type="InParanoid" id="A0A165QE39"/>
<evidence type="ECO:0000313" key="3">
    <source>
        <dbReference type="EMBL" id="KZT22303.1"/>
    </source>
</evidence>
<evidence type="ECO:0000256" key="2">
    <source>
        <dbReference type="SAM" id="MobiDB-lite"/>
    </source>
</evidence>
<dbReference type="Proteomes" id="UP000076761">
    <property type="component" value="Unassembled WGS sequence"/>
</dbReference>
<dbReference type="AlphaFoldDB" id="A0A165QE39"/>
<name>A0A165QE39_9AGAM</name>
<feature type="region of interest" description="Disordered" evidence="2">
    <location>
        <begin position="478"/>
        <end position="507"/>
    </location>
</feature>
<organism evidence="3 4">
    <name type="scientific">Neolentinus lepideus HHB14362 ss-1</name>
    <dbReference type="NCBI Taxonomy" id="1314782"/>
    <lineage>
        <taxon>Eukaryota</taxon>
        <taxon>Fungi</taxon>
        <taxon>Dikarya</taxon>
        <taxon>Basidiomycota</taxon>
        <taxon>Agaricomycotina</taxon>
        <taxon>Agaricomycetes</taxon>
        <taxon>Gloeophyllales</taxon>
        <taxon>Gloeophyllaceae</taxon>
        <taxon>Neolentinus</taxon>
    </lineage>
</organism>